<gene>
    <name evidence="3" type="ORF">TMES_09210</name>
</gene>
<proteinExistence type="predicted"/>
<dbReference type="PANTHER" id="PTHR43329">
    <property type="entry name" value="EPOXIDE HYDROLASE"/>
    <property type="match status" value="1"/>
</dbReference>
<dbReference type="GO" id="GO:0016787">
    <property type="term" value="F:hydrolase activity"/>
    <property type="evidence" value="ECO:0007669"/>
    <property type="project" value="UniProtKB-KW"/>
</dbReference>
<feature type="domain" description="AB hydrolase-1" evidence="2">
    <location>
        <begin position="37"/>
        <end position="153"/>
    </location>
</feature>
<dbReference type="SUPFAM" id="SSF53474">
    <property type="entry name" value="alpha/beta-Hydrolases"/>
    <property type="match status" value="1"/>
</dbReference>
<dbReference type="InterPro" id="IPR029058">
    <property type="entry name" value="AB_hydrolase_fold"/>
</dbReference>
<dbReference type="InterPro" id="IPR000073">
    <property type="entry name" value="AB_hydrolase_1"/>
</dbReference>
<dbReference type="Gene3D" id="3.40.50.1820">
    <property type="entry name" value="alpha/beta hydrolase"/>
    <property type="match status" value="1"/>
</dbReference>
<reference evidence="3 4" key="1">
    <citation type="submission" date="2014-03" db="EMBL/GenBank/DDBJ databases">
        <title>The draft genome sequence of Thalassospira mesophila JCM 18969.</title>
        <authorList>
            <person name="Lai Q."/>
            <person name="Shao Z."/>
        </authorList>
    </citation>
    <scope>NUCLEOTIDE SEQUENCE [LARGE SCALE GENOMIC DNA]</scope>
    <source>
        <strain evidence="3 4">JCM 18969</strain>
    </source>
</reference>
<accession>A0A1Y2L1G5</accession>
<comment type="caution">
    <text evidence="3">The sequence shown here is derived from an EMBL/GenBank/DDBJ whole genome shotgun (WGS) entry which is preliminary data.</text>
</comment>
<evidence type="ECO:0000313" key="4">
    <source>
        <dbReference type="Proteomes" id="UP000193391"/>
    </source>
</evidence>
<protein>
    <submittedName>
        <fullName evidence="3">Alpha/beta hydrolase</fullName>
    </submittedName>
</protein>
<dbReference type="Pfam" id="PF00561">
    <property type="entry name" value="Abhydrolase_1"/>
    <property type="match status" value="1"/>
</dbReference>
<keyword evidence="4" id="KW-1185">Reference proteome</keyword>
<sequence length="303" mass="32884">MARAVFDARAFEQNFRHHSEQVNGVCLHYVEGGQGEPVLLIPGWPQSWFAWRFVMMALVAQGRRVIAIDPRGMGDSDHPASGYDMATIAGEIRAFLHQTGLLRAGGIDVVGHDIGTWIGYALAADWPAAVKRLAVVDGALPGITPPPPAGIPSAAANVKTWHFAFNRLDDLPEILITGRERAFLTWLFAAKSVQGHVFDGPTLDEYVRVNTRPGALRAALAYYKTAFSPEVLAQGSDRAQTKLTMPVLAYGAEFGVGPVLFNTMAKIAEQCQGGVLDGVGHYMPEECPDKLVACLVEFWRASN</sequence>
<dbReference type="Proteomes" id="UP000193391">
    <property type="component" value="Unassembled WGS sequence"/>
</dbReference>
<dbReference type="InterPro" id="IPR000639">
    <property type="entry name" value="Epox_hydrolase-like"/>
</dbReference>
<dbReference type="EMBL" id="JFKA01000003">
    <property type="protein sequence ID" value="OSQ39069.1"/>
    <property type="molecule type" value="Genomic_DNA"/>
</dbReference>
<name>A0A1Y2L1G5_9PROT</name>
<evidence type="ECO:0000313" key="3">
    <source>
        <dbReference type="EMBL" id="OSQ39069.1"/>
    </source>
</evidence>
<dbReference type="PRINTS" id="PR00412">
    <property type="entry name" value="EPOXHYDRLASE"/>
</dbReference>
<dbReference type="AlphaFoldDB" id="A0A1Y2L1G5"/>
<evidence type="ECO:0000259" key="2">
    <source>
        <dbReference type="Pfam" id="PF00561"/>
    </source>
</evidence>
<dbReference type="OrthoDB" id="9812774at2"/>
<organism evidence="3 4">
    <name type="scientific">Thalassospira mesophila</name>
    <dbReference type="NCBI Taxonomy" id="1293891"/>
    <lineage>
        <taxon>Bacteria</taxon>
        <taxon>Pseudomonadati</taxon>
        <taxon>Pseudomonadota</taxon>
        <taxon>Alphaproteobacteria</taxon>
        <taxon>Rhodospirillales</taxon>
        <taxon>Thalassospiraceae</taxon>
        <taxon>Thalassospira</taxon>
    </lineage>
</organism>
<keyword evidence="1 3" id="KW-0378">Hydrolase</keyword>
<dbReference type="STRING" id="1293891.TMES_09210"/>
<evidence type="ECO:0000256" key="1">
    <source>
        <dbReference type="ARBA" id="ARBA00022801"/>
    </source>
</evidence>